<dbReference type="OrthoDB" id="6367018at2"/>
<name>Q2SDR4_HAHCH</name>
<dbReference type="eggNOG" id="ENOG50337XI">
    <property type="taxonomic scope" value="Bacteria"/>
</dbReference>
<keyword evidence="1" id="KW-0175">Coiled coil</keyword>
<protein>
    <recommendedName>
        <fullName evidence="2">MvaT DNA-binding domain-containing protein</fullName>
    </recommendedName>
</protein>
<feature type="domain" description="MvaT DNA-binding" evidence="2">
    <location>
        <begin position="80"/>
        <end position="116"/>
    </location>
</feature>
<sequence length="119" mass="13523">MKKINAYETTLAEIEALKKKLEALENDDELKKSLEFKKQLEELMKSYDVSSEEVLNLLRGDKAPAKVSASDKRRGARPLKVYKNPETGEVVETRGGNHKVLNAWKEQYGKETVESWLAA</sequence>
<dbReference type="AlphaFoldDB" id="Q2SDR4"/>
<organism evidence="3 4">
    <name type="scientific">Hahella chejuensis (strain KCTC 2396)</name>
    <dbReference type="NCBI Taxonomy" id="349521"/>
    <lineage>
        <taxon>Bacteria</taxon>
        <taxon>Pseudomonadati</taxon>
        <taxon>Pseudomonadota</taxon>
        <taxon>Gammaproteobacteria</taxon>
        <taxon>Oceanospirillales</taxon>
        <taxon>Hahellaceae</taxon>
        <taxon>Hahella</taxon>
    </lineage>
</organism>
<dbReference type="RefSeq" id="WP_011398277.1">
    <property type="nucleotide sequence ID" value="NC_007645.1"/>
</dbReference>
<evidence type="ECO:0000313" key="3">
    <source>
        <dbReference type="EMBL" id="ABC31210.1"/>
    </source>
</evidence>
<dbReference type="Pfam" id="PF22055">
    <property type="entry name" value="MvaT_DBD"/>
    <property type="match status" value="1"/>
</dbReference>
<dbReference type="EMBL" id="CP000155">
    <property type="protein sequence ID" value="ABC31210.1"/>
    <property type="molecule type" value="Genomic_DNA"/>
</dbReference>
<reference evidence="3 4" key="1">
    <citation type="journal article" date="2005" name="Nucleic Acids Res.">
        <title>Genomic blueprint of Hahella chejuensis, a marine microbe producing an algicidal agent.</title>
        <authorList>
            <person name="Jeong H."/>
            <person name="Yim J.H."/>
            <person name="Lee C."/>
            <person name="Choi S.-H."/>
            <person name="Park Y.K."/>
            <person name="Yoon S.H."/>
            <person name="Hur C.-G."/>
            <person name="Kang H.-Y."/>
            <person name="Kim D."/>
            <person name="Lee H.H."/>
            <person name="Park K.H."/>
            <person name="Park S.-H."/>
            <person name="Park H.-S."/>
            <person name="Lee H.K."/>
            <person name="Oh T.K."/>
            <person name="Kim J.F."/>
        </authorList>
    </citation>
    <scope>NUCLEOTIDE SEQUENCE [LARGE SCALE GENOMIC DNA]</scope>
    <source>
        <strain evidence="3 4">KCTC 2396</strain>
    </source>
</reference>
<dbReference type="HOGENOM" id="CLU_164762_0_0_6"/>
<evidence type="ECO:0000259" key="2">
    <source>
        <dbReference type="Pfam" id="PF22055"/>
    </source>
</evidence>
<feature type="coiled-coil region" evidence="1">
    <location>
        <begin position="4"/>
        <end position="34"/>
    </location>
</feature>
<dbReference type="NCBIfam" id="NF041859">
    <property type="entry name" value="silencer_MvaTU"/>
    <property type="match status" value="1"/>
</dbReference>
<accession>Q2SDR4</accession>
<dbReference type="KEGG" id="hch:HCH_04508"/>
<keyword evidence="4" id="KW-1185">Reference proteome</keyword>
<dbReference type="Proteomes" id="UP000000238">
    <property type="component" value="Chromosome"/>
</dbReference>
<gene>
    <name evidence="3" type="ordered locus">HCH_04508</name>
</gene>
<dbReference type="InterPro" id="IPR035616">
    <property type="entry name" value="MvaT_DBD"/>
</dbReference>
<proteinExistence type="predicted"/>
<evidence type="ECO:0000313" key="4">
    <source>
        <dbReference type="Proteomes" id="UP000000238"/>
    </source>
</evidence>
<evidence type="ECO:0000256" key="1">
    <source>
        <dbReference type="SAM" id="Coils"/>
    </source>
</evidence>
<dbReference type="CDD" id="cd16170">
    <property type="entry name" value="MvaT_DBD"/>
    <property type="match status" value="1"/>
</dbReference>
<dbReference type="STRING" id="349521.HCH_04508"/>